<name>A0A8H5FN38_9AGAR</name>
<comment type="caution">
    <text evidence="2">The sequence shown here is derived from an EMBL/GenBank/DDBJ whole genome shotgun (WGS) entry which is preliminary data.</text>
</comment>
<keyword evidence="1" id="KW-0812">Transmembrane</keyword>
<proteinExistence type="predicted"/>
<dbReference type="Proteomes" id="UP000559256">
    <property type="component" value="Unassembled WGS sequence"/>
</dbReference>
<gene>
    <name evidence="2" type="ORF">D9758_016309</name>
</gene>
<feature type="transmembrane region" description="Helical" evidence="1">
    <location>
        <begin position="184"/>
        <end position="203"/>
    </location>
</feature>
<keyword evidence="1" id="KW-0472">Membrane</keyword>
<accession>A0A8H5FN38</accession>
<protein>
    <recommendedName>
        <fullName evidence="4">DUF1275 domain protein</fullName>
    </recommendedName>
</protein>
<keyword evidence="3" id="KW-1185">Reference proteome</keyword>
<evidence type="ECO:0008006" key="4">
    <source>
        <dbReference type="Google" id="ProtNLM"/>
    </source>
</evidence>
<dbReference type="EMBL" id="JAACJM010000144">
    <property type="protein sequence ID" value="KAF5343270.1"/>
    <property type="molecule type" value="Genomic_DNA"/>
</dbReference>
<dbReference type="OrthoDB" id="5288586at2759"/>
<dbReference type="Pfam" id="PF06912">
    <property type="entry name" value="DUF1275"/>
    <property type="match status" value="2"/>
</dbReference>
<sequence length="324" mass="35231">MSTVLSAHKPNLSVATTGTILPYDDDEAGTIVEPNGRPHWRYFMTDIDPEWCTIPLAVYCFMTGFIDCISFSAIFVWCGFQTGNFAQLALALARLFETFSPTGSIHDTSFHIADRQALVSLLTFNLGALLGHIGDRVGSHTRLWLVLGTFTQALFTMAAALTIWKSTQMDSSGKSIADDRGDPAWTNALSYVALGFMSASMGLQGIMGKRLNTQFTTTGIISSLLSQLLHYRFFPHSFIVLTTVWVELVTDPKLFYHQRVKTRDHKLIAAISLFTGAFVSRAILAKTGAAGALGVACGVRLVVALGWVVVPGKSAKGGKGLLWE</sequence>
<dbReference type="PANTHER" id="PTHR37488">
    <property type="entry name" value="DUF1275 DOMAIN-CONTAINING PROTEIN"/>
    <property type="match status" value="1"/>
</dbReference>
<evidence type="ECO:0000313" key="2">
    <source>
        <dbReference type="EMBL" id="KAF5343270.1"/>
    </source>
</evidence>
<feature type="transmembrane region" description="Helical" evidence="1">
    <location>
        <begin position="267"/>
        <end position="284"/>
    </location>
</feature>
<organism evidence="2 3">
    <name type="scientific">Tetrapyrgos nigripes</name>
    <dbReference type="NCBI Taxonomy" id="182062"/>
    <lineage>
        <taxon>Eukaryota</taxon>
        <taxon>Fungi</taxon>
        <taxon>Dikarya</taxon>
        <taxon>Basidiomycota</taxon>
        <taxon>Agaricomycotina</taxon>
        <taxon>Agaricomycetes</taxon>
        <taxon>Agaricomycetidae</taxon>
        <taxon>Agaricales</taxon>
        <taxon>Marasmiineae</taxon>
        <taxon>Marasmiaceae</taxon>
        <taxon>Tetrapyrgos</taxon>
    </lineage>
</organism>
<dbReference type="InterPro" id="IPR010699">
    <property type="entry name" value="DUF1275"/>
</dbReference>
<keyword evidence="1" id="KW-1133">Transmembrane helix</keyword>
<feature type="transmembrane region" description="Helical" evidence="1">
    <location>
        <begin position="56"/>
        <end position="80"/>
    </location>
</feature>
<evidence type="ECO:0000256" key="1">
    <source>
        <dbReference type="SAM" id="Phobius"/>
    </source>
</evidence>
<feature type="transmembrane region" description="Helical" evidence="1">
    <location>
        <begin position="143"/>
        <end position="164"/>
    </location>
</feature>
<feature type="transmembrane region" description="Helical" evidence="1">
    <location>
        <begin position="290"/>
        <end position="310"/>
    </location>
</feature>
<reference evidence="2 3" key="1">
    <citation type="journal article" date="2020" name="ISME J.">
        <title>Uncovering the hidden diversity of litter-decomposition mechanisms in mushroom-forming fungi.</title>
        <authorList>
            <person name="Floudas D."/>
            <person name="Bentzer J."/>
            <person name="Ahren D."/>
            <person name="Johansson T."/>
            <person name="Persson P."/>
            <person name="Tunlid A."/>
        </authorList>
    </citation>
    <scope>NUCLEOTIDE SEQUENCE [LARGE SCALE GENOMIC DNA]</scope>
    <source>
        <strain evidence="2 3">CBS 291.85</strain>
    </source>
</reference>
<evidence type="ECO:0000313" key="3">
    <source>
        <dbReference type="Proteomes" id="UP000559256"/>
    </source>
</evidence>
<dbReference type="PANTHER" id="PTHR37488:SF2">
    <property type="entry name" value="DUF1275 DOMAIN-CONTAINING PROTEIN"/>
    <property type="match status" value="1"/>
</dbReference>
<dbReference type="AlphaFoldDB" id="A0A8H5FN38"/>